<reference evidence="3 4" key="1">
    <citation type="journal article" date="2016" name="J. Microbiol.">
        <title>Dankookia rubra gen. nov., sp. nov., an alphaproteobacterium isolated from sediment of a shallow stream.</title>
        <authorList>
            <person name="Kim W.H."/>
            <person name="Kim D.H."/>
            <person name="Kang K."/>
            <person name="Ahn T.Y."/>
        </authorList>
    </citation>
    <scope>NUCLEOTIDE SEQUENCE [LARGE SCALE GENOMIC DNA]</scope>
    <source>
        <strain evidence="3 4">JCM30602</strain>
    </source>
</reference>
<comment type="caution">
    <text evidence="3">The sequence shown here is derived from an EMBL/GenBank/DDBJ whole genome shotgun (WGS) entry which is preliminary data.</text>
</comment>
<dbReference type="Gene3D" id="3.40.50.300">
    <property type="entry name" value="P-loop containing nucleotide triphosphate hydrolases"/>
    <property type="match status" value="1"/>
</dbReference>
<feature type="region of interest" description="Disordered" evidence="1">
    <location>
        <begin position="419"/>
        <end position="504"/>
    </location>
</feature>
<feature type="domain" description="ORC1/DEAH AAA+ ATPase" evidence="2">
    <location>
        <begin position="128"/>
        <end position="277"/>
    </location>
</feature>
<keyword evidence="4" id="KW-1185">Reference proteome</keyword>
<dbReference type="Pfam" id="PF13401">
    <property type="entry name" value="AAA_22"/>
    <property type="match status" value="1"/>
</dbReference>
<evidence type="ECO:0000313" key="4">
    <source>
        <dbReference type="Proteomes" id="UP000295096"/>
    </source>
</evidence>
<dbReference type="Proteomes" id="UP000295096">
    <property type="component" value="Unassembled WGS sequence"/>
</dbReference>
<dbReference type="AlphaFoldDB" id="A0A4R5QBL9"/>
<gene>
    <name evidence="3" type="ORF">E2C06_23190</name>
</gene>
<dbReference type="SUPFAM" id="SSF52540">
    <property type="entry name" value="P-loop containing nucleoside triphosphate hydrolases"/>
    <property type="match status" value="1"/>
</dbReference>
<protein>
    <submittedName>
        <fullName evidence="3">AAA family ATPase</fullName>
    </submittedName>
</protein>
<name>A0A4R5QBL9_9PROT</name>
<proteinExistence type="predicted"/>
<dbReference type="RefSeq" id="WP_133290979.1">
    <property type="nucleotide sequence ID" value="NZ_SMSJ01000042.1"/>
</dbReference>
<accession>A0A4R5QBL9</accession>
<dbReference type="InterPro" id="IPR049945">
    <property type="entry name" value="AAA_22"/>
</dbReference>
<sequence>MARPAMFDAVYRDQAVPHYRGNPLNEALPDILTVDEAVNAMMRRVRPTEQERALPPHLRRHATNRLRDFLFPLTMHLDLSARLGELIRDGYSRRNPHTADWRSVLQVSDNAGNADLAYVGRPGLPGLLMALIGPSGIGKTSAVDAVLATYPQVIRHLSYKGQRPRIARQIVWLKLTCPPQGSTRELCCAFLDEVDRLAGTSYGRDFVGRGTTAEAMRRLMAKVALLHGVGLLVVDEVQCLSEASSGGSRVMLNFWLALTNGLGIPIVSIGTPKSKRILGAEWQHARRGVGQGDFILERLSNNDEFEIFCSTLWKEQFLQQPAPLTRATIDLLYDRSQGVLDLVVKLFMMAQRRAIDAGHETLEHRHLTEVYDESFKLVHGFLEIMRQGGNADDDRWDQALDHLDRTLAAQTDRERAMAALHRARQAEDVGSAGQPSEPKRKRQRKRPAESAPSGVADSSHTAQAWTPPDDSVLAQKGGHEPLREAGHIYDISADLMGGKPTSGS</sequence>
<evidence type="ECO:0000259" key="2">
    <source>
        <dbReference type="Pfam" id="PF13401"/>
    </source>
</evidence>
<dbReference type="InterPro" id="IPR027417">
    <property type="entry name" value="P-loop_NTPase"/>
</dbReference>
<dbReference type="OrthoDB" id="5288220at2"/>
<organism evidence="3 4">
    <name type="scientific">Dankookia rubra</name>
    <dbReference type="NCBI Taxonomy" id="1442381"/>
    <lineage>
        <taxon>Bacteria</taxon>
        <taxon>Pseudomonadati</taxon>
        <taxon>Pseudomonadota</taxon>
        <taxon>Alphaproteobacteria</taxon>
        <taxon>Acetobacterales</taxon>
        <taxon>Roseomonadaceae</taxon>
        <taxon>Dankookia</taxon>
    </lineage>
</organism>
<dbReference type="EMBL" id="SMSJ01000042">
    <property type="protein sequence ID" value="TDH60236.1"/>
    <property type="molecule type" value="Genomic_DNA"/>
</dbReference>
<feature type="compositionally biased region" description="Basic and acidic residues" evidence="1">
    <location>
        <begin position="477"/>
        <end position="487"/>
    </location>
</feature>
<evidence type="ECO:0000256" key="1">
    <source>
        <dbReference type="SAM" id="MobiDB-lite"/>
    </source>
</evidence>
<evidence type="ECO:0000313" key="3">
    <source>
        <dbReference type="EMBL" id="TDH60236.1"/>
    </source>
</evidence>
<dbReference type="GO" id="GO:0016887">
    <property type="term" value="F:ATP hydrolysis activity"/>
    <property type="evidence" value="ECO:0007669"/>
    <property type="project" value="InterPro"/>
</dbReference>